<feature type="non-terminal residue" evidence="1">
    <location>
        <position position="1"/>
    </location>
</feature>
<dbReference type="Proteomes" id="UP001295469">
    <property type="component" value="Chromosome C02"/>
</dbReference>
<dbReference type="AlphaFoldDB" id="A0A816K275"/>
<proteinExistence type="predicted"/>
<dbReference type="EMBL" id="HG994366">
    <property type="protein sequence ID" value="CAF1918661.1"/>
    <property type="molecule type" value="Genomic_DNA"/>
</dbReference>
<gene>
    <name evidence="1" type="ORF">DARMORV10_C02P43870.1</name>
</gene>
<name>A0A816K275_BRANA</name>
<evidence type="ECO:0000313" key="1">
    <source>
        <dbReference type="EMBL" id="CAF1918661.1"/>
    </source>
</evidence>
<organism evidence="1">
    <name type="scientific">Brassica napus</name>
    <name type="common">Rape</name>
    <dbReference type="NCBI Taxonomy" id="3708"/>
    <lineage>
        <taxon>Eukaryota</taxon>
        <taxon>Viridiplantae</taxon>
        <taxon>Streptophyta</taxon>
        <taxon>Embryophyta</taxon>
        <taxon>Tracheophyta</taxon>
        <taxon>Spermatophyta</taxon>
        <taxon>Magnoliopsida</taxon>
        <taxon>eudicotyledons</taxon>
        <taxon>Gunneridae</taxon>
        <taxon>Pentapetalae</taxon>
        <taxon>rosids</taxon>
        <taxon>malvids</taxon>
        <taxon>Brassicales</taxon>
        <taxon>Brassicaceae</taxon>
        <taxon>Brassiceae</taxon>
        <taxon>Brassica</taxon>
    </lineage>
</organism>
<accession>A0A816K275</accession>
<protein>
    <submittedName>
        <fullName evidence="1">(rape) hypothetical protein</fullName>
    </submittedName>
</protein>
<sequence length="55" mass="5704">TVVVAADTVEEEVMVVVVMGLVTSAESLVIWRETVPKAAAAATEAAVGSEIRCFP</sequence>
<reference evidence="1" key="1">
    <citation type="submission" date="2021-01" db="EMBL/GenBank/DDBJ databases">
        <authorList>
            <consortium name="Genoscope - CEA"/>
            <person name="William W."/>
        </authorList>
    </citation>
    <scope>NUCLEOTIDE SEQUENCE</scope>
</reference>